<proteinExistence type="predicted"/>
<gene>
    <name evidence="2" type="ORF">BLIC_c01279</name>
</gene>
<feature type="domain" description="Polymerase nucleotidyl transferase" evidence="1">
    <location>
        <begin position="16"/>
        <end position="47"/>
    </location>
</feature>
<name>A0ABP1X5S8_BIFLI</name>
<dbReference type="InterPro" id="IPR043519">
    <property type="entry name" value="NT_sf"/>
</dbReference>
<reference evidence="2 3" key="1">
    <citation type="submission" date="2014-09" db="EMBL/GenBank/DDBJ databases">
        <authorList>
            <person name="Bertelli C."/>
        </authorList>
    </citation>
    <scope>NUCLEOTIDE SEQUENCE [LARGE SCALE GENOMIC DNA]</scope>
    <source>
        <strain evidence="2 3">BIC1401111250</strain>
    </source>
</reference>
<dbReference type="Proteomes" id="UP000043107">
    <property type="component" value="Unassembled WGS sequence"/>
</dbReference>
<keyword evidence="3" id="KW-1185">Reference proteome</keyword>
<organism evidence="2 3">
    <name type="scientific">Bifidobacterium longum subsp. infantis</name>
    <dbReference type="NCBI Taxonomy" id="1682"/>
    <lineage>
        <taxon>Bacteria</taxon>
        <taxon>Bacillati</taxon>
        <taxon>Actinomycetota</taxon>
        <taxon>Actinomycetes</taxon>
        <taxon>Bifidobacteriales</taxon>
        <taxon>Bifidobacteriaceae</taxon>
        <taxon>Bifidobacterium</taxon>
    </lineage>
</organism>
<dbReference type="Pfam" id="PF01909">
    <property type="entry name" value="NTP_transf_2"/>
    <property type="match status" value="1"/>
</dbReference>
<dbReference type="RefSeq" id="WP_014484828.1">
    <property type="nucleotide sequence ID" value="NZ_CBCRZZ010000020.1"/>
</dbReference>
<evidence type="ECO:0000313" key="3">
    <source>
        <dbReference type="Proteomes" id="UP000043107"/>
    </source>
</evidence>
<protein>
    <submittedName>
        <fullName evidence="2">Nucleotidyltransferase</fullName>
    </submittedName>
</protein>
<evidence type="ECO:0000259" key="1">
    <source>
        <dbReference type="Pfam" id="PF01909"/>
    </source>
</evidence>
<dbReference type="Gene3D" id="3.30.460.10">
    <property type="entry name" value="Beta Polymerase, domain 2"/>
    <property type="match status" value="1"/>
</dbReference>
<dbReference type="EMBL" id="CCWP01000023">
    <property type="protein sequence ID" value="CEF01348.1"/>
    <property type="molecule type" value="Genomic_DNA"/>
</dbReference>
<accession>A0ABP1X5S8</accession>
<dbReference type="CDD" id="cd05403">
    <property type="entry name" value="NT_KNTase_like"/>
    <property type="match status" value="1"/>
</dbReference>
<dbReference type="SUPFAM" id="SSF81301">
    <property type="entry name" value="Nucleotidyltransferase"/>
    <property type="match status" value="1"/>
</dbReference>
<comment type="caution">
    <text evidence="2">The sequence shown here is derived from an EMBL/GenBank/DDBJ whole genome shotgun (WGS) entry which is preliminary data.</text>
</comment>
<sequence>MNRFEQALTPYMDRRVLAAWVGGSHAHGLARPDSDIDLHLVLAPEPDDILLGRTDRTKGLHGPDITITTPIPLLTGLAKGAPNTLEALSLPNDCLLLDAGLLHMLAPLAGRLTSRNTIDMALGNVKGNLHLLARDGLDERKRRKLQGETMRLLASIGHVTAGRDTDTPWPCRLDADLDVLREIREHGMDDAELAAQLPDMLAYASSRRLHAPDRKTIRETERLVAGLMKGLVDGTTATFPMESVPAMLEIRSRMRPHTS</sequence>
<evidence type="ECO:0000313" key="2">
    <source>
        <dbReference type="EMBL" id="CEF01348.1"/>
    </source>
</evidence>
<dbReference type="InterPro" id="IPR002934">
    <property type="entry name" value="Polymerase_NTP_transf_dom"/>
</dbReference>